<evidence type="ECO:0000313" key="1">
    <source>
        <dbReference type="EMBL" id="KQB02509.1"/>
    </source>
</evidence>
<gene>
    <name evidence="1" type="ORF">XV92_06215</name>
</gene>
<dbReference type="AlphaFoldDB" id="A0A0Q0Q8M8"/>
<dbReference type="Proteomes" id="UP000050491">
    <property type="component" value="Unassembled WGS sequence"/>
</dbReference>
<protein>
    <submittedName>
        <fullName evidence="1">Uncharacterized protein</fullName>
    </submittedName>
</protein>
<dbReference type="EMBL" id="LBGP01000009">
    <property type="protein sequence ID" value="KQB02509.1"/>
    <property type="molecule type" value="Genomic_DNA"/>
</dbReference>
<dbReference type="RefSeq" id="WP_055064388.1">
    <property type="nucleotide sequence ID" value="NZ_LBGP01000009.1"/>
</dbReference>
<name>A0A0Q0Q8M8_VIBMT</name>
<accession>A0A0Q0Q8M8</accession>
<reference evidence="1 2" key="1">
    <citation type="journal article" date="2015" name="Genome Biol. Evol.">
        <title>The Dynamics of Genetic Interactions between Vibrio metoecus and Vibrio cholerae, Two Close Relatives Co-Occurring in the Environment.</title>
        <authorList>
            <person name="Orata F.D."/>
            <person name="Kirchberger P.C."/>
            <person name="Meheust R."/>
            <person name="Barlow E.J."/>
            <person name="Tarr C.L."/>
            <person name="Boucher Y."/>
        </authorList>
    </citation>
    <scope>NUCLEOTIDE SEQUENCE [LARGE SCALE GENOMIC DNA]</scope>
    <source>
        <strain evidence="1 2">YB5B04</strain>
    </source>
</reference>
<dbReference type="OrthoDB" id="7064797at2"/>
<proteinExistence type="predicted"/>
<organism evidence="1 2">
    <name type="scientific">Vibrio metoecus</name>
    <dbReference type="NCBI Taxonomy" id="1481663"/>
    <lineage>
        <taxon>Bacteria</taxon>
        <taxon>Pseudomonadati</taxon>
        <taxon>Pseudomonadota</taxon>
        <taxon>Gammaproteobacteria</taxon>
        <taxon>Vibrionales</taxon>
        <taxon>Vibrionaceae</taxon>
        <taxon>Vibrio</taxon>
    </lineage>
</organism>
<sequence>MSSSNNLLMKTQSIDPFSESFSSLLVVVFSRSSSKNFPLALNIAQGAEKFAEITVDGKVTYCVCFGGNQVDAARALAFLDYAASWKGVQIFSRGKLVPSSYHIVEVLNCYLKSQSCRDSKAHCHTVIDDPFNPEIEKIRGLSLSIRITDEPTITQEVEIDRYVFPCKHLYHRFRFQQDHPASTENLIQAKAVDLGCDWCPNFDADNWKKVGTKTVLKEFFE</sequence>
<evidence type="ECO:0000313" key="2">
    <source>
        <dbReference type="Proteomes" id="UP000050491"/>
    </source>
</evidence>
<dbReference type="PATRIC" id="fig|1481663.12.peg.3772"/>
<comment type="caution">
    <text evidence="1">The sequence shown here is derived from an EMBL/GenBank/DDBJ whole genome shotgun (WGS) entry which is preliminary data.</text>
</comment>